<sequence precursor="true">MIFTSALLLSLWPIAPAAVPQELLVSGYNSDALHRFDLASGAPAGVLGAVPGAQSARYGPDGDLYVVSEKSSRILRFDGHTGAALGEFVADDPLTPIDETGGLTAPTAAAFGPGGDLFVADFAGDCVMRYRGSDGAFLGIFVSAGDGGIDGPDAGMVFGPEGDLYVPGFNSNNVARFDGQSGAFVEQAIPAGGELANPRAIRFRDDGWMYVASWANSRVLRVPPGGGPAELFAQTLRPTGLVFDPLTGDLLVTSDQHNGVRRYAADGTYLGKFILGSASGVDGATWLAILPDPRLRLGWLEPGSAGVQNEIAIRNGTAGGALLLALGLAGDSLGLLGCPGAYLGVASPVLLPLTADGEGAAVVTALLPGALSGTTLWLQAFDGASCRTSWAVTASL</sequence>
<dbReference type="PANTHER" id="PTHR40274">
    <property type="entry name" value="VIRGINIAMYCIN B LYASE"/>
    <property type="match status" value="1"/>
</dbReference>
<protein>
    <recommendedName>
        <fullName evidence="4">Virginiamycin B lyase</fullName>
    </recommendedName>
</protein>
<evidence type="ECO:0000313" key="3">
    <source>
        <dbReference type="Proteomes" id="UP000316921"/>
    </source>
</evidence>
<keyword evidence="1" id="KW-0732">Signal</keyword>
<dbReference type="EMBL" id="CP036287">
    <property type="protein sequence ID" value="QDU65965.1"/>
    <property type="molecule type" value="Genomic_DNA"/>
</dbReference>
<dbReference type="InterPro" id="IPR011042">
    <property type="entry name" value="6-blade_b-propeller_TolB-like"/>
</dbReference>
<accession>A0A518BG71</accession>
<feature type="signal peptide" evidence="1">
    <location>
        <begin position="1"/>
        <end position="17"/>
    </location>
</feature>
<dbReference type="KEGG" id="pbap:Pla133_10310"/>
<evidence type="ECO:0008006" key="4">
    <source>
        <dbReference type="Google" id="ProtNLM"/>
    </source>
</evidence>
<gene>
    <name evidence="2" type="ORF">Pla133_10310</name>
</gene>
<dbReference type="SUPFAM" id="SSF63829">
    <property type="entry name" value="Calcium-dependent phosphotriesterase"/>
    <property type="match status" value="1"/>
</dbReference>
<feature type="chain" id="PRO_5021819022" description="Virginiamycin B lyase" evidence="1">
    <location>
        <begin position="18"/>
        <end position="396"/>
    </location>
</feature>
<evidence type="ECO:0000256" key="1">
    <source>
        <dbReference type="SAM" id="SignalP"/>
    </source>
</evidence>
<dbReference type="AlphaFoldDB" id="A0A518BG71"/>
<keyword evidence="3" id="KW-1185">Reference proteome</keyword>
<dbReference type="Proteomes" id="UP000316921">
    <property type="component" value="Chromosome"/>
</dbReference>
<organism evidence="2 3">
    <name type="scientific">Engelhardtia mirabilis</name>
    <dbReference type="NCBI Taxonomy" id="2528011"/>
    <lineage>
        <taxon>Bacteria</taxon>
        <taxon>Pseudomonadati</taxon>
        <taxon>Planctomycetota</taxon>
        <taxon>Planctomycetia</taxon>
        <taxon>Planctomycetia incertae sedis</taxon>
        <taxon>Engelhardtia</taxon>
    </lineage>
</organism>
<reference evidence="2 3" key="1">
    <citation type="submission" date="2019-02" db="EMBL/GenBank/DDBJ databases">
        <title>Deep-cultivation of Planctomycetes and their phenomic and genomic characterization uncovers novel biology.</title>
        <authorList>
            <person name="Wiegand S."/>
            <person name="Jogler M."/>
            <person name="Boedeker C."/>
            <person name="Pinto D."/>
            <person name="Vollmers J."/>
            <person name="Rivas-Marin E."/>
            <person name="Kohn T."/>
            <person name="Peeters S.H."/>
            <person name="Heuer A."/>
            <person name="Rast P."/>
            <person name="Oberbeckmann S."/>
            <person name="Bunk B."/>
            <person name="Jeske O."/>
            <person name="Meyerdierks A."/>
            <person name="Storesund J.E."/>
            <person name="Kallscheuer N."/>
            <person name="Luecker S."/>
            <person name="Lage O.M."/>
            <person name="Pohl T."/>
            <person name="Merkel B.J."/>
            <person name="Hornburger P."/>
            <person name="Mueller R.-W."/>
            <person name="Bruemmer F."/>
            <person name="Labrenz M."/>
            <person name="Spormann A.M."/>
            <person name="Op den Camp H."/>
            <person name="Overmann J."/>
            <person name="Amann R."/>
            <person name="Jetten M.S.M."/>
            <person name="Mascher T."/>
            <person name="Medema M.H."/>
            <person name="Devos D.P."/>
            <person name="Kaster A.-K."/>
            <person name="Ovreas L."/>
            <person name="Rohde M."/>
            <person name="Galperin M.Y."/>
            <person name="Jogler C."/>
        </authorList>
    </citation>
    <scope>NUCLEOTIDE SEQUENCE [LARGE SCALE GENOMIC DNA]</scope>
    <source>
        <strain evidence="2 3">Pla133</strain>
    </source>
</reference>
<dbReference type="Gene3D" id="2.120.10.30">
    <property type="entry name" value="TolB, C-terminal domain"/>
    <property type="match status" value="1"/>
</dbReference>
<dbReference type="RefSeq" id="WP_145063081.1">
    <property type="nucleotide sequence ID" value="NZ_CP036287.1"/>
</dbReference>
<name>A0A518BG71_9BACT</name>
<dbReference type="PANTHER" id="PTHR40274:SF3">
    <property type="entry name" value="VIRGINIAMYCIN B LYASE"/>
    <property type="match status" value="1"/>
</dbReference>
<dbReference type="InterPro" id="IPR051344">
    <property type="entry name" value="Vgb"/>
</dbReference>
<proteinExistence type="predicted"/>
<evidence type="ECO:0000313" key="2">
    <source>
        <dbReference type="EMBL" id="QDU65965.1"/>
    </source>
</evidence>